<dbReference type="OrthoDB" id="5416097at2759"/>
<feature type="compositionally biased region" description="Polar residues" evidence="1">
    <location>
        <begin position="102"/>
        <end position="113"/>
    </location>
</feature>
<keyword evidence="3" id="KW-1185">Reference proteome</keyword>
<organism evidence="2 3">
    <name type="scientific">Melanomma pulvis-pyrius CBS 109.77</name>
    <dbReference type="NCBI Taxonomy" id="1314802"/>
    <lineage>
        <taxon>Eukaryota</taxon>
        <taxon>Fungi</taxon>
        <taxon>Dikarya</taxon>
        <taxon>Ascomycota</taxon>
        <taxon>Pezizomycotina</taxon>
        <taxon>Dothideomycetes</taxon>
        <taxon>Pleosporomycetidae</taxon>
        <taxon>Pleosporales</taxon>
        <taxon>Melanommataceae</taxon>
        <taxon>Melanomma</taxon>
    </lineage>
</organism>
<feature type="region of interest" description="Disordered" evidence="1">
    <location>
        <begin position="101"/>
        <end position="162"/>
    </location>
</feature>
<evidence type="ECO:0000313" key="3">
    <source>
        <dbReference type="Proteomes" id="UP000799757"/>
    </source>
</evidence>
<sequence>MSVINWVSCVPEDDVESFTERSEERRQVFKEAATRLPTTELSPLVWAFLQVGDLERVKLIAQNEVSWMSVKDNGGDEAPLEYKAKDAVLLWKQRLEAKLMTTMGSTPTPSKRSFSGAFSGRSPLSNQSPISPLRSQVASPASETRTRSGKPLGGPAYSPQRDRRIAERCKERDQGLCVVSKLGAVDACHVYPWCAFGGKDQNRVARFWGILRMFWPEDKVDSWYGKLFRDDRDDEPKATETVENMLTFTSTLHRFHSEGAFALRPIRMSDDKTQLELEFHWLARAERDSSVKMNLLEEPLSSRDRDGAGGGFQFCRFDKARSTLVSGTKFTMTTDDATNKPLPDPGLLELQWHLQRILAMSGAAGWKEEDFDHDDPGTAVVDTPNVSQWLDD</sequence>
<accession>A0A6A6WPN1</accession>
<feature type="compositionally biased region" description="Polar residues" evidence="1">
    <location>
        <begin position="122"/>
        <end position="143"/>
    </location>
</feature>
<dbReference type="AlphaFoldDB" id="A0A6A6WPN1"/>
<reference evidence="2" key="1">
    <citation type="journal article" date="2020" name="Stud. Mycol.">
        <title>101 Dothideomycetes genomes: a test case for predicting lifestyles and emergence of pathogens.</title>
        <authorList>
            <person name="Haridas S."/>
            <person name="Albert R."/>
            <person name="Binder M."/>
            <person name="Bloem J."/>
            <person name="Labutti K."/>
            <person name="Salamov A."/>
            <person name="Andreopoulos B."/>
            <person name="Baker S."/>
            <person name="Barry K."/>
            <person name="Bills G."/>
            <person name="Bluhm B."/>
            <person name="Cannon C."/>
            <person name="Castanera R."/>
            <person name="Culley D."/>
            <person name="Daum C."/>
            <person name="Ezra D."/>
            <person name="Gonzalez J."/>
            <person name="Henrissat B."/>
            <person name="Kuo A."/>
            <person name="Liang C."/>
            <person name="Lipzen A."/>
            <person name="Lutzoni F."/>
            <person name="Magnuson J."/>
            <person name="Mondo S."/>
            <person name="Nolan M."/>
            <person name="Ohm R."/>
            <person name="Pangilinan J."/>
            <person name="Park H.-J."/>
            <person name="Ramirez L."/>
            <person name="Alfaro M."/>
            <person name="Sun H."/>
            <person name="Tritt A."/>
            <person name="Yoshinaga Y."/>
            <person name="Zwiers L.-H."/>
            <person name="Turgeon B."/>
            <person name="Goodwin S."/>
            <person name="Spatafora J."/>
            <person name="Crous P."/>
            <person name="Grigoriev I."/>
        </authorList>
    </citation>
    <scope>NUCLEOTIDE SEQUENCE</scope>
    <source>
        <strain evidence="2">CBS 109.77</strain>
    </source>
</reference>
<name>A0A6A6WPN1_9PLEO</name>
<feature type="region of interest" description="Disordered" evidence="1">
    <location>
        <begin position="369"/>
        <end position="392"/>
    </location>
</feature>
<protein>
    <submittedName>
        <fullName evidence="2">Uncharacterized protein</fullName>
    </submittedName>
</protein>
<gene>
    <name evidence="2" type="ORF">K505DRAFT_330727</name>
</gene>
<dbReference type="EMBL" id="MU002627">
    <property type="protein sequence ID" value="KAF2785874.1"/>
    <property type="molecule type" value="Genomic_DNA"/>
</dbReference>
<proteinExistence type="predicted"/>
<evidence type="ECO:0000313" key="2">
    <source>
        <dbReference type="EMBL" id="KAF2785874.1"/>
    </source>
</evidence>
<dbReference type="Proteomes" id="UP000799757">
    <property type="component" value="Unassembled WGS sequence"/>
</dbReference>
<evidence type="ECO:0000256" key="1">
    <source>
        <dbReference type="SAM" id="MobiDB-lite"/>
    </source>
</evidence>